<comment type="caution">
    <text evidence="2">The sequence shown here is derived from an EMBL/GenBank/DDBJ whole genome shotgun (WGS) entry which is preliminary data.</text>
</comment>
<dbReference type="NCBIfam" id="TIGR04186">
    <property type="entry name" value="GRASP_targ"/>
    <property type="match status" value="1"/>
</dbReference>
<dbReference type="Pfam" id="PF14408">
    <property type="entry name" value="Actino_peptide"/>
    <property type="match status" value="1"/>
</dbReference>
<dbReference type="InterPro" id="IPR026496">
    <property type="entry name" value="GRASP_targ"/>
</dbReference>
<name>A0ABW3DM87_9ACTN</name>
<keyword evidence="3" id="KW-1185">Reference proteome</keyword>
<sequence>MPEITMPWGLGRATEQLVRMPSPYARTELDPVSQLARFYDVGGQRVDMSGNGTGKAYLTITMSRPHDSSQNAPQGGDDTRNDEDSD</sequence>
<feature type="region of interest" description="Disordered" evidence="1">
    <location>
        <begin position="62"/>
        <end position="86"/>
    </location>
</feature>
<reference evidence="3" key="1">
    <citation type="journal article" date="2019" name="Int. J. Syst. Evol. Microbiol.">
        <title>The Global Catalogue of Microorganisms (GCM) 10K type strain sequencing project: providing services to taxonomists for standard genome sequencing and annotation.</title>
        <authorList>
            <consortium name="The Broad Institute Genomics Platform"/>
            <consortium name="The Broad Institute Genome Sequencing Center for Infectious Disease"/>
            <person name="Wu L."/>
            <person name="Ma J."/>
        </authorList>
    </citation>
    <scope>NUCLEOTIDE SEQUENCE [LARGE SCALE GENOMIC DNA]</scope>
    <source>
        <strain evidence="3">CCUG 62974</strain>
    </source>
</reference>
<evidence type="ECO:0000313" key="2">
    <source>
        <dbReference type="EMBL" id="MFD0883851.1"/>
    </source>
</evidence>
<organism evidence="2 3">
    <name type="scientific">Streptosporangium algeriense</name>
    <dbReference type="NCBI Taxonomy" id="1682748"/>
    <lineage>
        <taxon>Bacteria</taxon>
        <taxon>Bacillati</taxon>
        <taxon>Actinomycetota</taxon>
        <taxon>Actinomycetes</taxon>
        <taxon>Streptosporangiales</taxon>
        <taxon>Streptosporangiaceae</taxon>
        <taxon>Streptosporangium</taxon>
    </lineage>
</organism>
<evidence type="ECO:0000256" key="1">
    <source>
        <dbReference type="SAM" id="MobiDB-lite"/>
    </source>
</evidence>
<protein>
    <submittedName>
        <fullName evidence="2">ATP-grasp-modified RiPP</fullName>
    </submittedName>
</protein>
<dbReference type="InterPro" id="IPR025843">
    <property type="entry name" value="Actino_peptide"/>
</dbReference>
<evidence type="ECO:0000313" key="3">
    <source>
        <dbReference type="Proteomes" id="UP001597024"/>
    </source>
</evidence>
<proteinExistence type="predicted"/>
<gene>
    <name evidence="2" type="primary">tgmA</name>
    <name evidence="2" type="ORF">ACFQ08_04675</name>
</gene>
<accession>A0ABW3DM87</accession>
<dbReference type="Proteomes" id="UP001597024">
    <property type="component" value="Unassembled WGS sequence"/>
</dbReference>
<dbReference type="EMBL" id="JBHTHX010000081">
    <property type="protein sequence ID" value="MFD0883851.1"/>
    <property type="molecule type" value="Genomic_DNA"/>
</dbReference>